<evidence type="ECO:0000256" key="1">
    <source>
        <dbReference type="ARBA" id="ARBA00022573"/>
    </source>
</evidence>
<dbReference type="Pfam" id="PF01888">
    <property type="entry name" value="CbiD"/>
    <property type="match status" value="1"/>
</dbReference>
<dbReference type="GO" id="GO:0032259">
    <property type="term" value="P:methylation"/>
    <property type="evidence" value="ECO:0007669"/>
    <property type="project" value="UniProtKB-KW"/>
</dbReference>
<comment type="similarity">
    <text evidence="5">Belongs to the CbiD family.</text>
</comment>
<dbReference type="InterPro" id="IPR002748">
    <property type="entry name" value="CbiD"/>
</dbReference>
<keyword evidence="2 5" id="KW-0489">Methyltransferase</keyword>
<dbReference type="PIRSF" id="PIRSF026782">
    <property type="entry name" value="CbiD"/>
    <property type="match status" value="1"/>
</dbReference>
<keyword evidence="1 5" id="KW-0169">Cobalamin biosynthesis</keyword>
<dbReference type="SUPFAM" id="SSF111342">
    <property type="entry name" value="CbiD-like"/>
    <property type="match status" value="1"/>
</dbReference>
<dbReference type="GO" id="GO:0019251">
    <property type="term" value="P:anaerobic cobalamin biosynthetic process"/>
    <property type="evidence" value="ECO:0007669"/>
    <property type="project" value="UniProtKB-UniRule"/>
</dbReference>
<sequence length="372" mass="40069">MATAVGYTLPVFAAAAAVAALRCLTEGTCPSAVTLALLNPNRCETFTIAQGACLDPQQALAITYSEPSDPLDITRQTPVWAWVTWADATTQPRIHLEGGVGIGRHQATGEAAIYRYAKLLLTTNLEFYCPSDRAIRVRIILPEGAQLAQRTSNAAFGIVEGLSLLGTGAIAQPLTAPEQLEQYLAELATKAAQSSTLVFCIGENGLQVAQTLHIPRQLCVKTANWLGPMLVAAAEHNIQQLLLLGYHGKLIKLAAGIFHTHHHLADARQEVFTAFCALAGITDSLLQQIWRSPTIEAACQLLAAKAPDQLAPILSQIANRIEERTLAYLRTHCSTSVARSLQVGAVLFRRDRQIVATSQTAQTLLASLRQVK</sequence>
<accession>A0A2D2Q256</accession>
<organism evidence="6 7">
    <name type="scientific">Parathermosynechococcus lividus PCC 6715</name>
    <dbReference type="NCBI Taxonomy" id="1917166"/>
    <lineage>
        <taxon>Bacteria</taxon>
        <taxon>Bacillati</taxon>
        <taxon>Cyanobacteriota</taxon>
        <taxon>Cyanophyceae</taxon>
        <taxon>Acaryochloridales</taxon>
        <taxon>Thermosynechococcaceae</taxon>
        <taxon>Parathermosynechococcus</taxon>
    </lineage>
</organism>
<comment type="pathway">
    <text evidence="5">Cofactor biosynthesis; adenosylcobalamin biosynthesis; cob(II)yrinate a,c-diamide from sirohydrochlorin (anaerobic route): step 6/10.</text>
</comment>
<keyword evidence="4 5" id="KW-0949">S-adenosyl-L-methionine</keyword>
<dbReference type="KEGG" id="slw:BRW62_07135"/>
<evidence type="ECO:0000256" key="2">
    <source>
        <dbReference type="ARBA" id="ARBA00022603"/>
    </source>
</evidence>
<dbReference type="PANTHER" id="PTHR35863:SF1">
    <property type="entry name" value="COBALT-PRECORRIN-5B C(1)-METHYLTRANSFERASE"/>
    <property type="match status" value="1"/>
</dbReference>
<dbReference type="AlphaFoldDB" id="A0A2D2Q256"/>
<protein>
    <recommendedName>
        <fullName evidence="5">Cobalt-precorrin-5B C(1)-methyltransferase</fullName>
        <ecNumber evidence="5">2.1.1.195</ecNumber>
    </recommendedName>
    <alternativeName>
        <fullName evidence="5">Cobalt-precorrin-6A synthase</fullName>
    </alternativeName>
</protein>
<name>A0A2D2Q256_PARLV</name>
<dbReference type="UniPathway" id="UPA00148">
    <property type="reaction ID" value="UER00227"/>
</dbReference>
<dbReference type="InterPro" id="IPR036074">
    <property type="entry name" value="CbiD_sf"/>
</dbReference>
<keyword evidence="7" id="KW-1185">Reference proteome</keyword>
<dbReference type="RefSeq" id="WP_198405930.1">
    <property type="nucleotide sequence ID" value="NZ_CP018092.1"/>
</dbReference>
<gene>
    <name evidence="5" type="primary">cbiD</name>
    <name evidence="6" type="ORF">BRW62_07135</name>
</gene>
<dbReference type="EMBL" id="CP018092">
    <property type="protein sequence ID" value="ATS18566.1"/>
    <property type="molecule type" value="Genomic_DNA"/>
</dbReference>
<keyword evidence="3 5" id="KW-0808">Transferase</keyword>
<evidence type="ECO:0000313" key="6">
    <source>
        <dbReference type="EMBL" id="ATS18566.1"/>
    </source>
</evidence>
<comment type="function">
    <text evidence="5">Catalyzes the methylation of C-1 in cobalt-precorrin-5B to form cobalt-precorrin-6A.</text>
</comment>
<dbReference type="NCBIfam" id="TIGR00312">
    <property type="entry name" value="cbiD"/>
    <property type="match status" value="1"/>
</dbReference>
<reference evidence="7" key="2">
    <citation type="journal article" date="2022" name="Front. Microbiol.">
        <title>Comparative Genomic Analysis Revealed Distinct Molecular Components and Organization of CO2-Concentrating Mechanism in Thermophilic Cyanobacteria.</title>
        <authorList>
            <person name="Tang J."/>
            <person name="Zhou H."/>
            <person name="Yao D."/>
            <person name="Riaz S."/>
            <person name="You D."/>
            <person name="Klepacz-Smolka A."/>
            <person name="Daroch M."/>
        </authorList>
    </citation>
    <scope>NUCLEOTIDE SEQUENCE [LARGE SCALE GENOMIC DNA]</scope>
    <source>
        <strain evidence="7">PCC 6715</strain>
    </source>
</reference>
<evidence type="ECO:0000313" key="7">
    <source>
        <dbReference type="Proteomes" id="UP000231057"/>
    </source>
</evidence>
<evidence type="ECO:0000256" key="3">
    <source>
        <dbReference type="ARBA" id="ARBA00022679"/>
    </source>
</evidence>
<evidence type="ECO:0000256" key="5">
    <source>
        <dbReference type="HAMAP-Rule" id="MF_00787"/>
    </source>
</evidence>
<evidence type="ECO:0000256" key="4">
    <source>
        <dbReference type="ARBA" id="ARBA00022691"/>
    </source>
</evidence>
<reference evidence="6 7" key="1">
    <citation type="submission" date="2016-11" db="EMBL/GenBank/DDBJ databases">
        <title>Complete genome sequence of thermophilic cyanobacteria strain Synechococcus sp. PCC6715.</title>
        <authorList>
            <person name="Tang J."/>
            <person name="Daroch M."/>
            <person name="Liang Y."/>
            <person name="Jiang D."/>
            <person name="Shah M."/>
        </authorList>
    </citation>
    <scope>NUCLEOTIDE SEQUENCE [LARGE SCALE GENOMIC DNA]</scope>
    <source>
        <strain evidence="6 7">PCC 6715</strain>
    </source>
</reference>
<comment type="catalytic activity">
    <reaction evidence="5">
        <text>Co-precorrin-5B + S-adenosyl-L-methionine = Co-precorrin-6A + S-adenosyl-L-homocysteine</text>
        <dbReference type="Rhea" id="RHEA:26285"/>
        <dbReference type="ChEBI" id="CHEBI:57856"/>
        <dbReference type="ChEBI" id="CHEBI:59789"/>
        <dbReference type="ChEBI" id="CHEBI:60063"/>
        <dbReference type="ChEBI" id="CHEBI:60064"/>
        <dbReference type="EC" id="2.1.1.195"/>
    </reaction>
</comment>
<dbReference type="Gene3D" id="3.30.2110.10">
    <property type="entry name" value="CbiD-like"/>
    <property type="match status" value="1"/>
</dbReference>
<dbReference type="Proteomes" id="UP000231057">
    <property type="component" value="Chromosome"/>
</dbReference>
<proteinExistence type="inferred from homology"/>
<dbReference type="PANTHER" id="PTHR35863">
    <property type="entry name" value="COBALT-PRECORRIN-5B C(1)-METHYLTRANSFERASE"/>
    <property type="match status" value="1"/>
</dbReference>
<dbReference type="HAMAP" id="MF_00787">
    <property type="entry name" value="CbiD"/>
    <property type="match status" value="1"/>
</dbReference>
<dbReference type="GO" id="GO:0043780">
    <property type="term" value="F:cobalt-precorrin-5B C1-methyltransferase activity"/>
    <property type="evidence" value="ECO:0007669"/>
    <property type="project" value="RHEA"/>
</dbReference>
<dbReference type="EC" id="2.1.1.195" evidence="5"/>